<evidence type="ECO:0000256" key="1">
    <source>
        <dbReference type="SAM" id="Phobius"/>
    </source>
</evidence>
<keyword evidence="1" id="KW-0812">Transmembrane</keyword>
<feature type="chain" id="PRO_5031237289" description="DUF2330 domain-containing protein" evidence="2">
    <location>
        <begin position="20"/>
        <end position="367"/>
    </location>
</feature>
<dbReference type="AlphaFoldDB" id="A0A7Y9ZIK5"/>
<comment type="caution">
    <text evidence="3">The sequence shown here is derived from an EMBL/GenBank/DDBJ whole genome shotgun (WGS) entry which is preliminary data.</text>
</comment>
<proteinExistence type="predicted"/>
<dbReference type="RefSeq" id="WP_179648710.1">
    <property type="nucleotide sequence ID" value="NZ_JACBZM010000001.1"/>
</dbReference>
<feature type="transmembrane region" description="Helical" evidence="1">
    <location>
        <begin position="339"/>
        <end position="356"/>
    </location>
</feature>
<evidence type="ECO:0000313" key="4">
    <source>
        <dbReference type="Proteomes" id="UP000562045"/>
    </source>
</evidence>
<name>A0A7Y9ZIK5_9ACTN</name>
<accession>A0A7Y9ZIK5</accession>
<sequence>MAVLVVALAPLLVLPAAHAHRDPTLVVRLTGISPAQPDGVAIEVIDDELTYFVLGNDSVEPVYALDPDGKPYLEVSAAGAFGDVDSRYLRASPKNRAGAKVVERPCCKGDGTWVRLTSKASWIWPDPRLDPVLRDDSRDQARGLGALSSEPLANWSVTFRGVDGEFEVNGVVERKRVGKVVTSVTAAPAELDVDIIEARPPQIRIGSGKHEVVVLDRAGRPYLRVSPKGAFGSRSSEDYQTNLKALLLPEDRGTGWARVAGSAPGWLTWGEPRLDYSAKLPTASSDEQQLVINRWRIPIEIDGRQAEIAGQSEWSAVDPPVLDPPVEGPGFWAGDARTYAVAAGLTVAVAAAYRAARMRRRRNDAEG</sequence>
<feature type="signal peptide" evidence="2">
    <location>
        <begin position="1"/>
        <end position="19"/>
    </location>
</feature>
<dbReference type="Proteomes" id="UP000562045">
    <property type="component" value="Unassembled WGS sequence"/>
</dbReference>
<dbReference type="EMBL" id="JACBZM010000001">
    <property type="protein sequence ID" value="NYI44993.1"/>
    <property type="molecule type" value="Genomic_DNA"/>
</dbReference>
<evidence type="ECO:0000313" key="3">
    <source>
        <dbReference type="EMBL" id="NYI44993.1"/>
    </source>
</evidence>
<evidence type="ECO:0008006" key="5">
    <source>
        <dbReference type="Google" id="ProtNLM"/>
    </source>
</evidence>
<evidence type="ECO:0000256" key="2">
    <source>
        <dbReference type="SAM" id="SignalP"/>
    </source>
</evidence>
<keyword evidence="1" id="KW-0472">Membrane</keyword>
<organism evidence="3 4">
    <name type="scientific">Nocardioides aromaticivorans</name>
    <dbReference type="NCBI Taxonomy" id="200618"/>
    <lineage>
        <taxon>Bacteria</taxon>
        <taxon>Bacillati</taxon>
        <taxon>Actinomycetota</taxon>
        <taxon>Actinomycetes</taxon>
        <taxon>Propionibacteriales</taxon>
        <taxon>Nocardioidaceae</taxon>
        <taxon>Nocardioides</taxon>
    </lineage>
</organism>
<keyword evidence="1" id="KW-1133">Transmembrane helix</keyword>
<protein>
    <recommendedName>
        <fullName evidence="5">DUF2330 domain-containing protein</fullName>
    </recommendedName>
</protein>
<reference evidence="3 4" key="1">
    <citation type="submission" date="2020-07" db="EMBL/GenBank/DDBJ databases">
        <title>Sequencing the genomes of 1000 actinobacteria strains.</title>
        <authorList>
            <person name="Klenk H.-P."/>
        </authorList>
    </citation>
    <scope>NUCLEOTIDE SEQUENCE [LARGE SCALE GENOMIC DNA]</scope>
    <source>
        <strain evidence="3 4">DSM 15131</strain>
    </source>
</reference>
<gene>
    <name evidence="3" type="ORF">BJ993_002073</name>
</gene>
<keyword evidence="2" id="KW-0732">Signal</keyword>